<dbReference type="EMBL" id="CP018025">
    <property type="protein sequence ID" value="APD92501.1"/>
    <property type="molecule type" value="Genomic_DNA"/>
</dbReference>
<evidence type="ECO:0000256" key="1">
    <source>
        <dbReference type="ARBA" id="ARBA00023125"/>
    </source>
</evidence>
<evidence type="ECO:0008006" key="4">
    <source>
        <dbReference type="Google" id="ProtNLM"/>
    </source>
</evidence>
<geneLocation type="plasmid" evidence="3">
    <name>pamcp48-600</name>
</geneLocation>
<evidence type="ECO:0000313" key="3">
    <source>
        <dbReference type="Proteomes" id="UP000182101"/>
    </source>
</evidence>
<reference evidence="2 3" key="1">
    <citation type="submission" date="2016-11" db="EMBL/GenBank/DDBJ databases">
        <title>Networking in microbes: conjugative elements and plasmids in the genus Alteromonas.</title>
        <authorList>
            <person name="Lopez-Perez M."/>
            <person name="Ramon-Marco N."/>
            <person name="Rodriguez-Valera F."/>
        </authorList>
    </citation>
    <scope>NUCLEOTIDE SEQUENCE [LARGE SCALE GENOMIC DNA]</scope>
    <source>
        <strain evidence="2 3">CP48</strain>
        <plasmid evidence="3">pamcp48-600</plasmid>
    </source>
</reference>
<gene>
    <name evidence="2" type="ORF">BM524_20430</name>
</gene>
<dbReference type="GO" id="GO:0003677">
    <property type="term" value="F:DNA binding"/>
    <property type="evidence" value="ECO:0007669"/>
    <property type="project" value="UniProtKB-KW"/>
</dbReference>
<dbReference type="NCBIfam" id="TIGR01766">
    <property type="entry name" value="IS200/IS605 family accessory protein TnpB-like domain"/>
    <property type="match status" value="1"/>
</dbReference>
<dbReference type="Proteomes" id="UP000182101">
    <property type="component" value="Plasmid pAMCP48-600"/>
</dbReference>
<accession>A0AAC9JH78</accession>
<sequence>MVLMNARWRIFQHSTGNDMVKLVEDLIHPTLKRPVVKHTHFHKNYYKFPSYLRRVAIMDAAGQVRSFHTRYNDWLDSGMKHMPPKLTVSTATFPSLYKGQCIKFSQDSKTAFIKVWHSNDWMWQAFRLSGKSRFLGKGKAMSPLLTLKGKQWALSTPVKLNIPLKDNADFSGYVLAVDIGINTSAVCAVVDKFGTVVHRVFLDRADKDRAYHIMQHIRTKARKATRHGNKLDSGFCGKSHRILRNLSHNQAHQISRQIVDLAMQFHCDAIILENLKYWRPKAGQKRSTMKMRFHTWFKSALAERIASKSVQQGIRTLNVYARGTSSYAYDGSGKVRRDKGNYANATFTTGKRYNADLNASYNIATRGIIKLYYPSLHKQQWSRGKPNACPTTGNPLVLSSLWLLQQSKAG</sequence>
<keyword evidence="1" id="KW-0238">DNA-binding</keyword>
<proteinExistence type="predicted"/>
<organism evidence="2 3">
    <name type="scientific">Alteromonas mediterranea</name>
    <dbReference type="NCBI Taxonomy" id="314275"/>
    <lineage>
        <taxon>Bacteria</taxon>
        <taxon>Pseudomonadati</taxon>
        <taxon>Pseudomonadota</taxon>
        <taxon>Gammaproteobacteria</taxon>
        <taxon>Alteromonadales</taxon>
        <taxon>Alteromonadaceae</taxon>
        <taxon>Alteromonas/Salinimonas group</taxon>
        <taxon>Alteromonas</taxon>
    </lineage>
</organism>
<evidence type="ECO:0000313" key="2">
    <source>
        <dbReference type="EMBL" id="APD92501.1"/>
    </source>
</evidence>
<protein>
    <recommendedName>
        <fullName evidence="4">Transposase</fullName>
    </recommendedName>
</protein>
<dbReference type="AlphaFoldDB" id="A0AAC9JH78"/>
<keyword evidence="2" id="KW-0614">Plasmid</keyword>
<name>A0AAC9JH78_9ALTE</name>
<dbReference type="InterPro" id="IPR010095">
    <property type="entry name" value="Cas12f1-like_TNB"/>
</dbReference>